<feature type="transmembrane region" description="Helical" evidence="7">
    <location>
        <begin position="92"/>
        <end position="116"/>
    </location>
</feature>
<feature type="non-terminal residue" evidence="8">
    <location>
        <position position="162"/>
    </location>
</feature>
<evidence type="ECO:0000313" key="8">
    <source>
        <dbReference type="EMBL" id="CAA9214366.1"/>
    </source>
</evidence>
<dbReference type="PANTHER" id="PTHR23513:SF11">
    <property type="entry name" value="STAPHYLOFERRIN A TRANSPORTER"/>
    <property type="match status" value="1"/>
</dbReference>
<evidence type="ECO:0000256" key="4">
    <source>
        <dbReference type="ARBA" id="ARBA00022692"/>
    </source>
</evidence>
<keyword evidence="2" id="KW-0813">Transport</keyword>
<dbReference type="InterPro" id="IPR010290">
    <property type="entry name" value="TM_effector"/>
</dbReference>
<dbReference type="EMBL" id="CADCTC010000008">
    <property type="protein sequence ID" value="CAA9214366.1"/>
    <property type="molecule type" value="Genomic_DNA"/>
</dbReference>
<dbReference type="GO" id="GO:0005886">
    <property type="term" value="C:plasma membrane"/>
    <property type="evidence" value="ECO:0007669"/>
    <property type="project" value="UniProtKB-SubCell"/>
</dbReference>
<dbReference type="Gene3D" id="1.20.1250.20">
    <property type="entry name" value="MFS general substrate transporter like domains"/>
    <property type="match status" value="1"/>
</dbReference>
<sequence>MATQTSQLSSPGISSAARLEAPAVEVANEAPAVAQVAVPRMGMAGNLGQTFEALKVRDYRLLFQGNAVTSIGYWMQQAALGWLVLDLTNSPFYLGLASFARQIPMMVVSPFGGVLADRVDRRLLIAATQVLQLVLTALLAVLVFTKLVSVWHVLGASVLFGC</sequence>
<dbReference type="SUPFAM" id="SSF103473">
    <property type="entry name" value="MFS general substrate transporter"/>
    <property type="match status" value="1"/>
</dbReference>
<keyword evidence="3" id="KW-1003">Cell membrane</keyword>
<dbReference type="Pfam" id="PF05977">
    <property type="entry name" value="MFS_3"/>
    <property type="match status" value="1"/>
</dbReference>
<reference evidence="8" key="1">
    <citation type="submission" date="2020-02" db="EMBL/GenBank/DDBJ databases">
        <authorList>
            <person name="Meier V. D."/>
        </authorList>
    </citation>
    <scope>NUCLEOTIDE SEQUENCE</scope>
    <source>
        <strain evidence="8">AVDCRST_MAG77</strain>
    </source>
</reference>
<accession>A0A6J4H6V8</accession>
<keyword evidence="6 7" id="KW-0472">Membrane</keyword>
<evidence type="ECO:0008006" key="9">
    <source>
        <dbReference type="Google" id="ProtNLM"/>
    </source>
</evidence>
<keyword evidence="4 7" id="KW-0812">Transmembrane</keyword>
<evidence type="ECO:0000256" key="3">
    <source>
        <dbReference type="ARBA" id="ARBA00022475"/>
    </source>
</evidence>
<protein>
    <recommendedName>
        <fullName evidence="9">Major facilitator superfamily (MFS) profile domain-containing protein</fullName>
    </recommendedName>
</protein>
<organism evidence="8">
    <name type="scientific">uncultured Chloroflexota bacterium</name>
    <dbReference type="NCBI Taxonomy" id="166587"/>
    <lineage>
        <taxon>Bacteria</taxon>
        <taxon>Bacillati</taxon>
        <taxon>Chloroflexota</taxon>
        <taxon>environmental samples</taxon>
    </lineage>
</organism>
<dbReference type="InterPro" id="IPR036259">
    <property type="entry name" value="MFS_trans_sf"/>
</dbReference>
<evidence type="ECO:0000256" key="5">
    <source>
        <dbReference type="ARBA" id="ARBA00022989"/>
    </source>
</evidence>
<dbReference type="AlphaFoldDB" id="A0A6J4H6V8"/>
<evidence type="ECO:0000256" key="6">
    <source>
        <dbReference type="ARBA" id="ARBA00023136"/>
    </source>
</evidence>
<dbReference type="PANTHER" id="PTHR23513">
    <property type="entry name" value="INTEGRAL MEMBRANE EFFLUX PROTEIN-RELATED"/>
    <property type="match status" value="1"/>
</dbReference>
<feature type="transmembrane region" description="Helical" evidence="7">
    <location>
        <begin position="123"/>
        <end position="144"/>
    </location>
</feature>
<evidence type="ECO:0000256" key="2">
    <source>
        <dbReference type="ARBA" id="ARBA00022448"/>
    </source>
</evidence>
<evidence type="ECO:0000256" key="1">
    <source>
        <dbReference type="ARBA" id="ARBA00004651"/>
    </source>
</evidence>
<gene>
    <name evidence="8" type="ORF">AVDCRST_MAG77-116</name>
</gene>
<name>A0A6J4H6V8_9CHLR</name>
<evidence type="ECO:0000256" key="7">
    <source>
        <dbReference type="SAM" id="Phobius"/>
    </source>
</evidence>
<proteinExistence type="predicted"/>
<keyword evidence="5 7" id="KW-1133">Transmembrane helix</keyword>
<comment type="subcellular location">
    <subcellularLocation>
        <location evidence="1">Cell membrane</location>
        <topology evidence="1">Multi-pass membrane protein</topology>
    </subcellularLocation>
</comment>